<dbReference type="EMBL" id="BLXT01000501">
    <property type="protein sequence ID" value="GFN77701.1"/>
    <property type="molecule type" value="Genomic_DNA"/>
</dbReference>
<comment type="caution">
    <text evidence="2">The sequence shown here is derived from an EMBL/GenBank/DDBJ whole genome shotgun (WGS) entry which is preliminary data.</text>
</comment>
<evidence type="ECO:0000256" key="1">
    <source>
        <dbReference type="SAM" id="MobiDB-lite"/>
    </source>
</evidence>
<proteinExistence type="predicted"/>
<evidence type="ECO:0000313" key="3">
    <source>
        <dbReference type="Proteomes" id="UP000735302"/>
    </source>
</evidence>
<sequence length="128" mass="13447">MIIIVAAVVGVLVAGAAIAALVYFCIFKGLWLAMPCARGKKDGARSKVSPEDGEPDVPTDAKVTGLTATAITTPGRTTSDSFRHLETAQSTRSAITPSNLQADLLLEEQKPRRLPALDPISNSSVTDL</sequence>
<feature type="region of interest" description="Disordered" evidence="1">
    <location>
        <begin position="40"/>
        <end position="61"/>
    </location>
</feature>
<protein>
    <submittedName>
        <fullName evidence="2">Uncharacterized protein</fullName>
    </submittedName>
</protein>
<dbReference type="Proteomes" id="UP000735302">
    <property type="component" value="Unassembled WGS sequence"/>
</dbReference>
<organism evidence="2 3">
    <name type="scientific">Plakobranchus ocellatus</name>
    <dbReference type="NCBI Taxonomy" id="259542"/>
    <lineage>
        <taxon>Eukaryota</taxon>
        <taxon>Metazoa</taxon>
        <taxon>Spiralia</taxon>
        <taxon>Lophotrochozoa</taxon>
        <taxon>Mollusca</taxon>
        <taxon>Gastropoda</taxon>
        <taxon>Heterobranchia</taxon>
        <taxon>Euthyneura</taxon>
        <taxon>Panpulmonata</taxon>
        <taxon>Sacoglossa</taxon>
        <taxon>Placobranchoidea</taxon>
        <taxon>Plakobranchidae</taxon>
        <taxon>Plakobranchus</taxon>
    </lineage>
</organism>
<keyword evidence="3" id="KW-1185">Reference proteome</keyword>
<name>A0AAV3Y4R2_9GAST</name>
<reference evidence="2 3" key="1">
    <citation type="journal article" date="2021" name="Elife">
        <title>Chloroplast acquisition without the gene transfer in kleptoplastic sea slugs, Plakobranchus ocellatus.</title>
        <authorList>
            <person name="Maeda T."/>
            <person name="Takahashi S."/>
            <person name="Yoshida T."/>
            <person name="Shimamura S."/>
            <person name="Takaki Y."/>
            <person name="Nagai Y."/>
            <person name="Toyoda A."/>
            <person name="Suzuki Y."/>
            <person name="Arimoto A."/>
            <person name="Ishii H."/>
            <person name="Satoh N."/>
            <person name="Nishiyama T."/>
            <person name="Hasebe M."/>
            <person name="Maruyama T."/>
            <person name="Minagawa J."/>
            <person name="Obokata J."/>
            <person name="Shigenobu S."/>
        </authorList>
    </citation>
    <scope>NUCLEOTIDE SEQUENCE [LARGE SCALE GENOMIC DNA]</scope>
</reference>
<dbReference type="AlphaFoldDB" id="A0AAV3Y4R2"/>
<feature type="compositionally biased region" description="Basic and acidic residues" evidence="1">
    <location>
        <begin position="40"/>
        <end position="50"/>
    </location>
</feature>
<accession>A0AAV3Y4R2</accession>
<gene>
    <name evidence="2" type="ORF">PoB_000420700</name>
</gene>
<evidence type="ECO:0000313" key="2">
    <source>
        <dbReference type="EMBL" id="GFN77701.1"/>
    </source>
</evidence>